<name>A0A5M9MP65_9EURO</name>
<protein>
    <submittedName>
        <fullName evidence="1">Uncharacterized protein</fullName>
    </submittedName>
</protein>
<evidence type="ECO:0000313" key="1">
    <source>
        <dbReference type="EMBL" id="KAA8646743.1"/>
    </source>
</evidence>
<sequence length="354" mass="40666">MTVTLFQLWAVMEIYTVHQFPLLKEYPPPFPPEVLDILQLSKYEDLARLQRYNNICKSVNHSVDSKLLRYSPILHDIETASSTAKDRKKVELNGINELYSSLSQRITSTICTRKRDPPGTGCRHCRLKKLRKKLQITAHKDFLPEESTKHAAVQRRAILFELAMPSCLAAYRDTSWRILAKFGRPKDEMEASLPPPRVLLSRWDSLRPYVNHRELRFHLASTTKSFLVSHYKGSALPVTNAQILLPFGLRLLYYDTREERWASHLSSGFTFAHSFGLHQSILTLLGPENASEFAADADGRSSYKIMSFQNQSPGSARSTRSLKMSRFVIGWQLKSKVYYKGSRITGANLFAWRR</sequence>
<comment type="caution">
    <text evidence="1">The sequence shown here is derived from an EMBL/GenBank/DDBJ whole genome shotgun (WGS) entry which is preliminary data.</text>
</comment>
<gene>
    <name evidence="1" type="ORF">ATNIH1004_005418</name>
</gene>
<dbReference type="RefSeq" id="XP_033426104.1">
    <property type="nucleotide sequence ID" value="XM_033570072.1"/>
</dbReference>
<organism evidence="1 2">
    <name type="scientific">Aspergillus tanneri</name>
    <dbReference type="NCBI Taxonomy" id="1220188"/>
    <lineage>
        <taxon>Eukaryota</taxon>
        <taxon>Fungi</taxon>
        <taxon>Dikarya</taxon>
        <taxon>Ascomycota</taxon>
        <taxon>Pezizomycotina</taxon>
        <taxon>Eurotiomycetes</taxon>
        <taxon>Eurotiomycetidae</taxon>
        <taxon>Eurotiales</taxon>
        <taxon>Aspergillaceae</taxon>
        <taxon>Aspergillus</taxon>
        <taxon>Aspergillus subgen. Circumdati</taxon>
    </lineage>
</organism>
<dbReference type="Proteomes" id="UP000324241">
    <property type="component" value="Unassembled WGS sequence"/>
</dbReference>
<proteinExistence type="predicted"/>
<dbReference type="GeneID" id="54328120"/>
<dbReference type="OrthoDB" id="3182339at2759"/>
<dbReference type="VEuPathDB" id="FungiDB:EYZ11_008029"/>
<evidence type="ECO:0000313" key="2">
    <source>
        <dbReference type="Proteomes" id="UP000324241"/>
    </source>
</evidence>
<dbReference type="EMBL" id="QUQM01000004">
    <property type="protein sequence ID" value="KAA8646743.1"/>
    <property type="molecule type" value="Genomic_DNA"/>
</dbReference>
<reference evidence="1 2" key="1">
    <citation type="submission" date="2019-08" db="EMBL/GenBank/DDBJ databases">
        <title>The genome sequence of a newly discovered highly antifungal drug resistant Aspergillus species, Aspergillus tanneri NIH 1004.</title>
        <authorList>
            <person name="Mounaud S."/>
            <person name="Singh I."/>
            <person name="Joardar V."/>
            <person name="Pakala S."/>
            <person name="Pakala S."/>
            <person name="Venepally P."/>
            <person name="Chung J.K."/>
            <person name="Losada L."/>
            <person name="Nierman W.C."/>
        </authorList>
    </citation>
    <scope>NUCLEOTIDE SEQUENCE [LARGE SCALE GENOMIC DNA]</scope>
    <source>
        <strain evidence="1 2">NIH1004</strain>
    </source>
</reference>
<accession>A0A5M9MP65</accession>
<dbReference type="AlphaFoldDB" id="A0A5M9MP65"/>